<protein>
    <recommendedName>
        <fullName evidence="2">PH domain-containing protein</fullName>
    </recommendedName>
</protein>
<sequence>MLLTAEDLLAMAAKVGPPTLGAHMQRVRATDAQGTLHPELKRLNDAMEAEATRYALAMQPYDQQRCDHASLSGCLTPLRSPLQRRRGSLVLDMGSLVESKSAASSPKAKPPVQSPHESPSYQSLFLAAALQLLDEKDKPRTSLPPSLDAHHPKLPPDTLLAGYLKKAKDNSLRTSTKKYAVLTRGVLRYYADMAAATYTEIILVPRRFLCRENLSQRFQHKYAFELLATGSAAEKRQTKLVFMAKSETERRLWVHAIRAVVNASPVSPRAIDGDCYAFILLQRQIQDARRKDAYVHALRSATHHELCVPVEWVHSQLQQTRQHLGESGMDQVFKDLGRDRVSINGRVYSGADGTESVVGALAQAFMDVCDDLTEALALDVVRSVLLSCNRTQSGGDTYETVDYLYHNASLVVLCPSAREAAPLEIKVVLRDTCPELAASLASDDLGYVPRQHSLVLPTKVEQHRPSMASAISFGDDLDSSFLPAKALNLFAREKESVELVSFAGEKMHVAIVAATSYKICDANPQGDASLDTWAIVDAVFEQSFVYAPTYGVLEGKGTVRVATRSVCAT</sequence>
<reference evidence="3 4" key="1">
    <citation type="submission" date="2012-04" db="EMBL/GenBank/DDBJ databases">
        <title>The Genome Sequence of Saprolegnia declina VS20.</title>
        <authorList>
            <consortium name="The Broad Institute Genome Sequencing Platform"/>
            <person name="Russ C."/>
            <person name="Nusbaum C."/>
            <person name="Tyler B."/>
            <person name="van West P."/>
            <person name="Dieguez-Uribeondo J."/>
            <person name="de Bruijn I."/>
            <person name="Tripathy S."/>
            <person name="Jiang R."/>
            <person name="Young S.K."/>
            <person name="Zeng Q."/>
            <person name="Gargeya S."/>
            <person name="Fitzgerald M."/>
            <person name="Haas B."/>
            <person name="Abouelleil A."/>
            <person name="Alvarado L."/>
            <person name="Arachchi H.M."/>
            <person name="Berlin A."/>
            <person name="Chapman S.B."/>
            <person name="Goldberg J."/>
            <person name="Griggs A."/>
            <person name="Gujja S."/>
            <person name="Hansen M."/>
            <person name="Howarth C."/>
            <person name="Imamovic A."/>
            <person name="Larimer J."/>
            <person name="McCowen C."/>
            <person name="Montmayeur A."/>
            <person name="Murphy C."/>
            <person name="Neiman D."/>
            <person name="Pearson M."/>
            <person name="Priest M."/>
            <person name="Roberts A."/>
            <person name="Saif S."/>
            <person name="Shea T."/>
            <person name="Sisk P."/>
            <person name="Sykes S."/>
            <person name="Wortman J."/>
            <person name="Nusbaum C."/>
            <person name="Birren B."/>
        </authorList>
    </citation>
    <scope>NUCLEOTIDE SEQUENCE [LARGE SCALE GENOMIC DNA]</scope>
    <source>
        <strain evidence="3 4">VS20</strain>
    </source>
</reference>
<dbReference type="PROSITE" id="PS50003">
    <property type="entry name" value="PH_DOMAIN"/>
    <property type="match status" value="1"/>
</dbReference>
<dbReference type="SUPFAM" id="SSF50729">
    <property type="entry name" value="PH domain-like"/>
    <property type="match status" value="1"/>
</dbReference>
<dbReference type="SMART" id="SM00233">
    <property type="entry name" value="PH"/>
    <property type="match status" value="1"/>
</dbReference>
<name>T0RIU2_SAPDV</name>
<gene>
    <name evidence="3" type="ORF">SDRG_10040</name>
</gene>
<dbReference type="Pfam" id="PF00169">
    <property type="entry name" value="PH"/>
    <property type="match status" value="1"/>
</dbReference>
<dbReference type="AlphaFoldDB" id="T0RIU2"/>
<feature type="domain" description="PH" evidence="2">
    <location>
        <begin position="157"/>
        <end position="262"/>
    </location>
</feature>
<dbReference type="OMA" id="ATSYKIC"/>
<dbReference type="GeneID" id="19950767"/>
<dbReference type="Gene3D" id="2.30.29.30">
    <property type="entry name" value="Pleckstrin-homology domain (PH domain)/Phosphotyrosine-binding domain (PTB)"/>
    <property type="match status" value="1"/>
</dbReference>
<feature type="region of interest" description="Disordered" evidence="1">
    <location>
        <begin position="100"/>
        <end position="119"/>
    </location>
</feature>
<dbReference type="RefSeq" id="XP_008614234.1">
    <property type="nucleotide sequence ID" value="XM_008616012.1"/>
</dbReference>
<evidence type="ECO:0000259" key="2">
    <source>
        <dbReference type="PROSITE" id="PS50003"/>
    </source>
</evidence>
<dbReference type="InParanoid" id="T0RIU2"/>
<dbReference type="Proteomes" id="UP000030762">
    <property type="component" value="Unassembled WGS sequence"/>
</dbReference>
<organism evidence="3 4">
    <name type="scientific">Saprolegnia diclina (strain VS20)</name>
    <dbReference type="NCBI Taxonomy" id="1156394"/>
    <lineage>
        <taxon>Eukaryota</taxon>
        <taxon>Sar</taxon>
        <taxon>Stramenopiles</taxon>
        <taxon>Oomycota</taxon>
        <taxon>Saprolegniomycetes</taxon>
        <taxon>Saprolegniales</taxon>
        <taxon>Saprolegniaceae</taxon>
        <taxon>Saprolegnia</taxon>
    </lineage>
</organism>
<evidence type="ECO:0000313" key="4">
    <source>
        <dbReference type="Proteomes" id="UP000030762"/>
    </source>
</evidence>
<dbReference type="InterPro" id="IPR001849">
    <property type="entry name" value="PH_domain"/>
</dbReference>
<accession>T0RIU2</accession>
<dbReference type="eggNOG" id="ENOG502S66D">
    <property type="taxonomic scope" value="Eukaryota"/>
</dbReference>
<proteinExistence type="predicted"/>
<dbReference type="CDD" id="cd00821">
    <property type="entry name" value="PH"/>
    <property type="match status" value="1"/>
</dbReference>
<evidence type="ECO:0000313" key="3">
    <source>
        <dbReference type="EMBL" id="EQC32293.1"/>
    </source>
</evidence>
<evidence type="ECO:0000256" key="1">
    <source>
        <dbReference type="SAM" id="MobiDB-lite"/>
    </source>
</evidence>
<dbReference type="VEuPathDB" id="FungiDB:SDRG_10040"/>
<dbReference type="EMBL" id="JH767164">
    <property type="protein sequence ID" value="EQC32293.1"/>
    <property type="molecule type" value="Genomic_DNA"/>
</dbReference>
<dbReference type="OrthoDB" id="185175at2759"/>
<dbReference type="InterPro" id="IPR011993">
    <property type="entry name" value="PH-like_dom_sf"/>
</dbReference>
<keyword evidence="4" id="KW-1185">Reference proteome</keyword>